<evidence type="ECO:0000313" key="2">
    <source>
        <dbReference type="Proteomes" id="UP000790709"/>
    </source>
</evidence>
<dbReference type="EMBL" id="MU266490">
    <property type="protein sequence ID" value="KAH7922301.1"/>
    <property type="molecule type" value="Genomic_DNA"/>
</dbReference>
<organism evidence="1 2">
    <name type="scientific">Leucogyrophana mollusca</name>
    <dbReference type="NCBI Taxonomy" id="85980"/>
    <lineage>
        <taxon>Eukaryota</taxon>
        <taxon>Fungi</taxon>
        <taxon>Dikarya</taxon>
        <taxon>Basidiomycota</taxon>
        <taxon>Agaricomycotina</taxon>
        <taxon>Agaricomycetes</taxon>
        <taxon>Agaricomycetidae</taxon>
        <taxon>Boletales</taxon>
        <taxon>Boletales incertae sedis</taxon>
        <taxon>Leucogyrophana</taxon>
    </lineage>
</organism>
<reference evidence="1" key="1">
    <citation type="journal article" date="2021" name="New Phytol.">
        <title>Evolutionary innovations through gain and loss of genes in the ectomycorrhizal Boletales.</title>
        <authorList>
            <person name="Wu G."/>
            <person name="Miyauchi S."/>
            <person name="Morin E."/>
            <person name="Kuo A."/>
            <person name="Drula E."/>
            <person name="Varga T."/>
            <person name="Kohler A."/>
            <person name="Feng B."/>
            <person name="Cao Y."/>
            <person name="Lipzen A."/>
            <person name="Daum C."/>
            <person name="Hundley H."/>
            <person name="Pangilinan J."/>
            <person name="Johnson J."/>
            <person name="Barry K."/>
            <person name="LaButti K."/>
            <person name="Ng V."/>
            <person name="Ahrendt S."/>
            <person name="Min B."/>
            <person name="Choi I.G."/>
            <person name="Park H."/>
            <person name="Plett J.M."/>
            <person name="Magnuson J."/>
            <person name="Spatafora J.W."/>
            <person name="Nagy L.G."/>
            <person name="Henrissat B."/>
            <person name="Grigoriev I.V."/>
            <person name="Yang Z.L."/>
            <person name="Xu J."/>
            <person name="Martin F.M."/>
        </authorList>
    </citation>
    <scope>NUCLEOTIDE SEQUENCE</scope>
    <source>
        <strain evidence="1">KUC20120723A-06</strain>
    </source>
</reference>
<feature type="non-terminal residue" evidence="1">
    <location>
        <position position="207"/>
    </location>
</feature>
<comment type="caution">
    <text evidence="1">The sequence shown here is derived from an EMBL/GenBank/DDBJ whole genome shotgun (WGS) entry which is preliminary data.</text>
</comment>
<dbReference type="Proteomes" id="UP000790709">
    <property type="component" value="Unassembled WGS sequence"/>
</dbReference>
<name>A0ACB8B997_9AGAM</name>
<gene>
    <name evidence="1" type="ORF">BV22DRAFT_1017573</name>
</gene>
<sequence>MSFGEYIDPTAAIAAILKTYSFSIGLLRELLQNSDDAEATKQIFVLDHRHHPTGNLLHEDLAATQGPAFLAANNASFKEADWTALQAIYQSSKVTDTSKIGKYGIGFRACYHITDNPQILSGSDLAVFDPSHNFSPTGGQKVDFIAKSKQCSDHIAAFNWFHPRESQMKPYRGTVIRLPLRTVPGSKIIDKVVHPSEIRQLFDDFIE</sequence>
<evidence type="ECO:0000313" key="1">
    <source>
        <dbReference type="EMBL" id="KAH7922301.1"/>
    </source>
</evidence>
<protein>
    <submittedName>
        <fullName evidence="1">Uncharacterized protein</fullName>
    </submittedName>
</protein>
<proteinExistence type="predicted"/>
<accession>A0ACB8B997</accession>
<keyword evidence="2" id="KW-1185">Reference proteome</keyword>